<keyword evidence="3" id="KW-0813">Transport</keyword>
<comment type="similarity">
    <text evidence="2">Belongs to the ABC transporter superfamily.</text>
</comment>
<evidence type="ECO:0000256" key="8">
    <source>
        <dbReference type="ARBA" id="ARBA00022967"/>
    </source>
</evidence>
<dbReference type="InterPro" id="IPR050388">
    <property type="entry name" value="ABC_Ni/Peptide_Import"/>
</dbReference>
<evidence type="ECO:0000313" key="12">
    <source>
        <dbReference type="Proteomes" id="UP000264541"/>
    </source>
</evidence>
<dbReference type="InterPro" id="IPR013563">
    <property type="entry name" value="Oligopep_ABC_C"/>
</dbReference>
<dbReference type="Proteomes" id="UP000264541">
    <property type="component" value="Unassembled WGS sequence"/>
</dbReference>
<comment type="subcellular location">
    <subcellularLocation>
        <location evidence="1">Cell membrane</location>
        <topology evidence="1">Peripheral membrane protein</topology>
    </subcellularLocation>
</comment>
<dbReference type="PANTHER" id="PTHR43297">
    <property type="entry name" value="OLIGOPEPTIDE TRANSPORT ATP-BINDING PROTEIN APPD"/>
    <property type="match status" value="1"/>
</dbReference>
<proteinExistence type="inferred from homology"/>
<dbReference type="PROSITE" id="PS00211">
    <property type="entry name" value="ABC_TRANSPORTER_1"/>
    <property type="match status" value="2"/>
</dbReference>
<dbReference type="InterPro" id="IPR027417">
    <property type="entry name" value="P-loop_NTPase"/>
</dbReference>
<evidence type="ECO:0000256" key="3">
    <source>
        <dbReference type="ARBA" id="ARBA00022448"/>
    </source>
</evidence>
<dbReference type="GO" id="GO:0016887">
    <property type="term" value="F:ATP hydrolysis activity"/>
    <property type="evidence" value="ECO:0007669"/>
    <property type="project" value="InterPro"/>
</dbReference>
<dbReference type="InterPro" id="IPR003593">
    <property type="entry name" value="AAA+_ATPase"/>
</dbReference>
<dbReference type="SUPFAM" id="SSF52540">
    <property type="entry name" value="P-loop containing nucleoside triphosphate hydrolases"/>
    <property type="match status" value="2"/>
</dbReference>
<evidence type="ECO:0000256" key="2">
    <source>
        <dbReference type="ARBA" id="ARBA00005417"/>
    </source>
</evidence>
<keyword evidence="5" id="KW-0997">Cell inner membrane</keyword>
<evidence type="ECO:0000256" key="5">
    <source>
        <dbReference type="ARBA" id="ARBA00022519"/>
    </source>
</evidence>
<keyword evidence="9" id="KW-0472">Membrane</keyword>
<evidence type="ECO:0000313" key="11">
    <source>
        <dbReference type="EMBL" id="RFU64651.1"/>
    </source>
</evidence>
<dbReference type="NCBIfam" id="NF007739">
    <property type="entry name" value="PRK10419.1"/>
    <property type="match status" value="2"/>
</dbReference>
<dbReference type="InterPro" id="IPR017871">
    <property type="entry name" value="ABC_transporter-like_CS"/>
</dbReference>
<feature type="domain" description="ABC transporter" evidence="10">
    <location>
        <begin position="6"/>
        <end position="252"/>
    </location>
</feature>
<dbReference type="GO" id="GO:0005886">
    <property type="term" value="C:plasma membrane"/>
    <property type="evidence" value="ECO:0007669"/>
    <property type="project" value="UniProtKB-SubCell"/>
</dbReference>
<reference evidence="11 12" key="1">
    <citation type="submission" date="2018-08" db="EMBL/GenBank/DDBJ databases">
        <title>Bacillus chawlae sp. nov., Bacillus glennii sp. nov., and Bacillus saganii sp. nov. Isolated from the Vehicle Assembly Building at Kennedy Space Center where the Viking Spacecraft were Assembled.</title>
        <authorList>
            <person name="Seuylemezian A."/>
            <person name="Vaishampayan P."/>
        </authorList>
    </citation>
    <scope>NUCLEOTIDE SEQUENCE [LARGE SCALE GENOMIC DNA]</scope>
    <source>
        <strain evidence="11 12">V47-23a</strain>
    </source>
</reference>
<accession>A0A372LEA1</accession>
<evidence type="ECO:0000256" key="9">
    <source>
        <dbReference type="ARBA" id="ARBA00023136"/>
    </source>
</evidence>
<evidence type="ECO:0000256" key="7">
    <source>
        <dbReference type="ARBA" id="ARBA00022840"/>
    </source>
</evidence>
<dbReference type="GO" id="GO:0005524">
    <property type="term" value="F:ATP binding"/>
    <property type="evidence" value="ECO:0007669"/>
    <property type="project" value="UniProtKB-KW"/>
</dbReference>
<dbReference type="AlphaFoldDB" id="A0A372LEA1"/>
<dbReference type="Pfam" id="PF00005">
    <property type="entry name" value="ABC_tran"/>
    <property type="match status" value="2"/>
</dbReference>
<dbReference type="EMBL" id="QVTE01000054">
    <property type="protein sequence ID" value="RFU64651.1"/>
    <property type="molecule type" value="Genomic_DNA"/>
</dbReference>
<keyword evidence="6" id="KW-0547">Nucleotide-binding</keyword>
<keyword evidence="4" id="KW-1003">Cell membrane</keyword>
<keyword evidence="8" id="KW-1278">Translocase</keyword>
<organism evidence="11 12">
    <name type="scientific">Peribacillus saganii</name>
    <dbReference type="NCBI Taxonomy" id="2303992"/>
    <lineage>
        <taxon>Bacteria</taxon>
        <taxon>Bacillati</taxon>
        <taxon>Bacillota</taxon>
        <taxon>Bacilli</taxon>
        <taxon>Bacillales</taxon>
        <taxon>Bacillaceae</taxon>
        <taxon>Peribacillus</taxon>
    </lineage>
</organism>
<keyword evidence="7 11" id="KW-0067">ATP-binding</keyword>
<name>A0A372LEA1_9BACI</name>
<dbReference type="Gene3D" id="3.40.50.300">
    <property type="entry name" value="P-loop containing nucleotide triphosphate hydrolases"/>
    <property type="match status" value="2"/>
</dbReference>
<dbReference type="OrthoDB" id="9802264at2"/>
<dbReference type="CDD" id="cd03257">
    <property type="entry name" value="ABC_NikE_OppD_transporters"/>
    <property type="match status" value="2"/>
</dbReference>
<dbReference type="PANTHER" id="PTHR43297:SF14">
    <property type="entry name" value="ATPASE AAA-TYPE CORE DOMAIN-CONTAINING PROTEIN"/>
    <property type="match status" value="1"/>
</dbReference>
<evidence type="ECO:0000256" key="6">
    <source>
        <dbReference type="ARBA" id="ARBA00022741"/>
    </source>
</evidence>
<sequence length="527" mass="58937">METDCLEVKKLSVERNGYPLLSSVSFHVPDGEITALIGESGSGKSMTVKAILDLLPVGIEKTDGAIFLEKESVETISLQEKRLLIGKSIGVVFQDSWQTFNPIQTIGSHFLDVLSAHTSMSKKEMKAHALHMLNSVQLKEAERIYSSYPDELSGGMRQRVQLAIALSLKPKLLIADEPTTALDVKTQADILKMIKKWQKESGSSVFLVTHDLGVLNELADRVIVIEKGLIAEQGTIQDILHDPKTAYTKQLVDNYGWFTSGNEKLHPPEQTILIELEQADKRYVKHGLFRQTTNQAVSNVSLDLRKGEITGLIGESGGGKSTLARLLLQMEKMDGGQMLWHGDQPFRRGVQWVNQDPFASFNSHWTMKQIIGEGLDYWKVYDKTARIKEVLNQTGLDISVMDMYPHELSGGMCQRAALARAIAVEPELIILDEPFANLDLQAQIAMIALIQKLQKEKGTAFFFISHDIRAAVKMCHRVLVMKEGQLIDELAAGDLEHASHPYTKALYNSAQTLYINKQEKVDNYVFY</sequence>
<dbReference type="GO" id="GO:0015833">
    <property type="term" value="P:peptide transport"/>
    <property type="evidence" value="ECO:0007669"/>
    <property type="project" value="InterPro"/>
</dbReference>
<dbReference type="InterPro" id="IPR003439">
    <property type="entry name" value="ABC_transporter-like_ATP-bd"/>
</dbReference>
<feature type="domain" description="ABC transporter" evidence="10">
    <location>
        <begin position="274"/>
        <end position="508"/>
    </location>
</feature>
<protein>
    <submittedName>
        <fullName evidence="11">ABC transporter ATP-binding protein</fullName>
    </submittedName>
</protein>
<gene>
    <name evidence="11" type="ORF">D0469_18010</name>
</gene>
<dbReference type="SMART" id="SM00382">
    <property type="entry name" value="AAA"/>
    <property type="match status" value="2"/>
</dbReference>
<dbReference type="RefSeq" id="WP_117328117.1">
    <property type="nucleotide sequence ID" value="NZ_QVTE01000054.1"/>
</dbReference>
<evidence type="ECO:0000256" key="1">
    <source>
        <dbReference type="ARBA" id="ARBA00004202"/>
    </source>
</evidence>
<dbReference type="PROSITE" id="PS50893">
    <property type="entry name" value="ABC_TRANSPORTER_2"/>
    <property type="match status" value="2"/>
</dbReference>
<evidence type="ECO:0000256" key="4">
    <source>
        <dbReference type="ARBA" id="ARBA00022475"/>
    </source>
</evidence>
<comment type="caution">
    <text evidence="11">The sequence shown here is derived from an EMBL/GenBank/DDBJ whole genome shotgun (WGS) entry which is preliminary data.</text>
</comment>
<evidence type="ECO:0000259" key="10">
    <source>
        <dbReference type="PROSITE" id="PS50893"/>
    </source>
</evidence>
<keyword evidence="12" id="KW-1185">Reference proteome</keyword>
<dbReference type="Pfam" id="PF08352">
    <property type="entry name" value="oligo_HPY"/>
    <property type="match status" value="1"/>
</dbReference>